<feature type="transmembrane region" description="Helical" evidence="5">
    <location>
        <begin position="179"/>
        <end position="203"/>
    </location>
</feature>
<reference evidence="6 7" key="1">
    <citation type="submission" date="2024-06" db="EMBL/GenBank/DDBJ databases">
        <title>Complete genome of Phlyctema vagabunda strain 19-DSS-EL-015.</title>
        <authorList>
            <person name="Fiorenzani C."/>
        </authorList>
    </citation>
    <scope>NUCLEOTIDE SEQUENCE [LARGE SCALE GENOMIC DNA]</scope>
    <source>
        <strain evidence="6 7">19-DSS-EL-015</strain>
    </source>
</reference>
<feature type="transmembrane region" description="Helical" evidence="5">
    <location>
        <begin position="141"/>
        <end position="159"/>
    </location>
</feature>
<keyword evidence="4 5" id="KW-0472">Membrane</keyword>
<organism evidence="6 7">
    <name type="scientific">Phlyctema vagabunda</name>
    <dbReference type="NCBI Taxonomy" id="108571"/>
    <lineage>
        <taxon>Eukaryota</taxon>
        <taxon>Fungi</taxon>
        <taxon>Dikarya</taxon>
        <taxon>Ascomycota</taxon>
        <taxon>Pezizomycotina</taxon>
        <taxon>Leotiomycetes</taxon>
        <taxon>Helotiales</taxon>
        <taxon>Dermateaceae</taxon>
        <taxon>Phlyctema</taxon>
    </lineage>
</organism>
<sequence length="327" mass="36149">MSLNFTAGSFPGIAPNLTSITQCTVELCSLDYAVIRYLPNFAGNVLYLSCFALLLVTHAVQCCVYRTYSYTFSMIAGFILEIIGYLGRIQMHNNPFLSNPFLLYIICLTIGPVFFTAALYITLSRVIVFYGTQYSRLSPKAYTLTFITFDIIALVLQALGGALADTADTPAGSRTGINIMIAGLAFQVASLLGFVVLCAEFFYKVHKSPRMGSRGENGVSLRFLIIAFALATLFILIRSTFRMAELYEGFDGKLANEQAPFMIFEGAMIIFATALMTAFHPGRYLSKQWGVAGWNFRKSKRQAGAGSGGKTRISSLDETRRLEMDRY</sequence>
<dbReference type="PANTHER" id="PTHR31465">
    <property type="entry name" value="PROTEIN RTA1-RELATED"/>
    <property type="match status" value="1"/>
</dbReference>
<accession>A0ABR4PD31</accession>
<evidence type="ECO:0000313" key="6">
    <source>
        <dbReference type="EMBL" id="KAL3421224.1"/>
    </source>
</evidence>
<comment type="subcellular location">
    <subcellularLocation>
        <location evidence="1">Membrane</location>
        <topology evidence="1">Multi-pass membrane protein</topology>
    </subcellularLocation>
</comment>
<feature type="transmembrane region" description="Helical" evidence="5">
    <location>
        <begin position="261"/>
        <end position="279"/>
    </location>
</feature>
<evidence type="ECO:0000313" key="7">
    <source>
        <dbReference type="Proteomes" id="UP001629113"/>
    </source>
</evidence>
<keyword evidence="7" id="KW-1185">Reference proteome</keyword>
<evidence type="ECO:0000256" key="4">
    <source>
        <dbReference type="ARBA" id="ARBA00023136"/>
    </source>
</evidence>
<proteinExistence type="predicted"/>
<evidence type="ECO:0000256" key="5">
    <source>
        <dbReference type="SAM" id="Phobius"/>
    </source>
</evidence>
<keyword evidence="2 5" id="KW-0812">Transmembrane</keyword>
<dbReference type="Proteomes" id="UP001629113">
    <property type="component" value="Unassembled WGS sequence"/>
</dbReference>
<feature type="transmembrane region" description="Helical" evidence="5">
    <location>
        <begin position="37"/>
        <end position="56"/>
    </location>
</feature>
<feature type="transmembrane region" description="Helical" evidence="5">
    <location>
        <begin position="223"/>
        <end position="241"/>
    </location>
</feature>
<feature type="transmembrane region" description="Helical" evidence="5">
    <location>
        <begin position="101"/>
        <end position="121"/>
    </location>
</feature>
<name>A0ABR4PD31_9HELO</name>
<evidence type="ECO:0000256" key="3">
    <source>
        <dbReference type="ARBA" id="ARBA00022989"/>
    </source>
</evidence>
<dbReference type="InterPro" id="IPR007568">
    <property type="entry name" value="RTA1"/>
</dbReference>
<dbReference type="PANTHER" id="PTHR31465:SF9">
    <property type="entry name" value="SPHINGOID LONG-CHAIN BASE TRANSPORTER RSB1"/>
    <property type="match status" value="1"/>
</dbReference>
<evidence type="ECO:0000256" key="1">
    <source>
        <dbReference type="ARBA" id="ARBA00004141"/>
    </source>
</evidence>
<comment type="caution">
    <text evidence="6">The sequence shown here is derived from an EMBL/GenBank/DDBJ whole genome shotgun (WGS) entry which is preliminary data.</text>
</comment>
<feature type="transmembrane region" description="Helical" evidence="5">
    <location>
        <begin position="68"/>
        <end position="89"/>
    </location>
</feature>
<keyword evidence="3 5" id="KW-1133">Transmembrane helix</keyword>
<gene>
    <name evidence="6" type="ORF">PVAG01_07669</name>
</gene>
<dbReference type="Pfam" id="PF04479">
    <property type="entry name" value="RTA1"/>
    <property type="match status" value="1"/>
</dbReference>
<evidence type="ECO:0000256" key="2">
    <source>
        <dbReference type="ARBA" id="ARBA00022692"/>
    </source>
</evidence>
<dbReference type="EMBL" id="JBFCZG010000006">
    <property type="protein sequence ID" value="KAL3421224.1"/>
    <property type="molecule type" value="Genomic_DNA"/>
</dbReference>
<protein>
    <submittedName>
        <fullName evidence="6">RTA1 like protein</fullName>
    </submittedName>
</protein>